<sequence length="37" mass="4012">MFNSDCKGIIDFSCITAPPPDTKALFVHLVGIIGFGW</sequence>
<organism evidence="2 3">
    <name type="scientific">Arabidopsis thaliana</name>
    <name type="common">Mouse-ear cress</name>
    <dbReference type="NCBI Taxonomy" id="3702"/>
    <lineage>
        <taxon>Eukaryota</taxon>
        <taxon>Viridiplantae</taxon>
        <taxon>Streptophyta</taxon>
        <taxon>Embryophyta</taxon>
        <taxon>Tracheophyta</taxon>
        <taxon>Spermatophyta</taxon>
        <taxon>Magnoliopsida</taxon>
        <taxon>eudicotyledons</taxon>
        <taxon>Gunneridae</taxon>
        <taxon>Pentapetalae</taxon>
        <taxon>rosids</taxon>
        <taxon>malvids</taxon>
        <taxon>Brassicales</taxon>
        <taxon>Brassicaceae</taxon>
        <taxon>Camelineae</taxon>
        <taxon>Arabidopsis</taxon>
    </lineage>
</organism>
<evidence type="ECO:0000313" key="3">
    <source>
        <dbReference type="Proteomes" id="UP000006548"/>
    </source>
</evidence>
<dbReference type="Araport" id="AT3G01572"/>
<name>B3H495_ARATH</name>
<accession>B3H495</accession>
<dbReference type="Proteomes" id="UP000006548">
    <property type="component" value="Chromosome 3"/>
</dbReference>
<dbReference type="PaxDb" id="3702-AT3G01572.1"/>
<dbReference type="AlphaFoldDB" id="B3H495"/>
<evidence type="ECO:0000313" key="1">
    <source>
        <dbReference type="Araport" id="AT3G01572"/>
    </source>
</evidence>
<gene>
    <name evidence="1 2" type="ordered locus">At3g01572</name>
</gene>
<reference evidence="2 3" key="1">
    <citation type="journal article" date="2000" name="Nature">
        <title>Sequence and analysis of chromosome 3 of the plant Arabidopsis thaliana.</title>
        <authorList>
            <consortium name="European Union Chromosome 3 Arabidopsis Sequencing Consortium"/>
            <consortium name="Institute for Genomic Research"/>
            <consortium name="Kazusa DNA Research Institute"/>
            <person name="Salanoubat M."/>
            <person name="Lemcke K."/>
            <person name="Rieger M."/>
            <person name="Ansorge W."/>
            <person name="Unseld M."/>
            <person name="Fartmann B."/>
            <person name="Valle G."/>
            <person name="Blocker H."/>
            <person name="Perez-Alonso M."/>
            <person name="Obermaier B."/>
            <person name="Delseny M."/>
            <person name="Boutry M."/>
            <person name="Grivell L.A."/>
            <person name="Mache R."/>
            <person name="Puigdomenech P."/>
            <person name="De Simone V."/>
            <person name="Choisne N."/>
            <person name="Artiguenave F."/>
            <person name="Robert C."/>
            <person name="Brottier P."/>
            <person name="Wincker P."/>
            <person name="Cattolico L."/>
            <person name="Weissenbach J."/>
            <person name="Saurin W."/>
            <person name="Quetier F."/>
            <person name="Schafer M."/>
            <person name="Muller-Auer S."/>
            <person name="Gabel C."/>
            <person name="Fuchs M."/>
            <person name="Benes V."/>
            <person name="Wurmbach E."/>
            <person name="Drzonek H."/>
            <person name="Erfle H."/>
            <person name="Jordan N."/>
            <person name="Bangert S."/>
            <person name="Wiedelmann R."/>
            <person name="Kranz H."/>
            <person name="Voss H."/>
            <person name="Holland R."/>
            <person name="Brandt P."/>
            <person name="Nyakatura G."/>
            <person name="Vezzi A."/>
            <person name="D'Angelo M."/>
            <person name="Pallavicini A."/>
            <person name="Toppo S."/>
            <person name="Simionati B."/>
            <person name="Conrad A."/>
            <person name="Hornischer K."/>
            <person name="Kauer G."/>
            <person name="Lohnert T.H."/>
            <person name="Nordsiek G."/>
            <person name="Reichelt J."/>
            <person name="Scharfe M."/>
            <person name="Schon O."/>
            <person name="Bargues M."/>
            <person name="Terol J."/>
            <person name="Climent J."/>
            <person name="Navarro P."/>
            <person name="Collado C."/>
            <person name="Perez-Perez A."/>
            <person name="Ottenwalder B."/>
            <person name="Duchemin D."/>
            <person name="Cooke R."/>
            <person name="Laudie M."/>
            <person name="Berger-Llauro C."/>
            <person name="Purnelle B."/>
            <person name="Masuy D."/>
            <person name="de Haan M."/>
            <person name="Maarse A.C."/>
            <person name="Alcaraz J.P."/>
            <person name="Cottet A."/>
            <person name="Casacuberta E."/>
            <person name="Monfort A."/>
            <person name="Argiriou A."/>
            <person name="flores M."/>
            <person name="Liguori R."/>
            <person name="Vitale D."/>
            <person name="Mannhaupt G."/>
            <person name="Haase D."/>
            <person name="Schoof H."/>
            <person name="Rudd S."/>
            <person name="Zaccaria P."/>
            <person name="Mewes H.W."/>
            <person name="Mayer K.F."/>
            <person name="Kaul S."/>
            <person name="Town C.D."/>
            <person name="Koo H.L."/>
            <person name="Tallon L.J."/>
            <person name="Jenkins J."/>
            <person name="Rooney T."/>
            <person name="Rizzo M."/>
            <person name="Walts A."/>
            <person name="Utterback T."/>
            <person name="Fujii C.Y."/>
            <person name="Shea T.P."/>
            <person name="Creasy T.H."/>
            <person name="Haas B."/>
            <person name="Maiti R."/>
            <person name="Wu D."/>
            <person name="Peterson J."/>
            <person name="Van Aken S."/>
            <person name="Pai G."/>
            <person name="Militscher J."/>
            <person name="Sellers P."/>
            <person name="Gill J.E."/>
            <person name="Feldblyum T.V."/>
            <person name="Preuss D."/>
            <person name="Lin X."/>
            <person name="Nierman W.C."/>
            <person name="Salzberg S.L."/>
            <person name="White O."/>
            <person name="Venter J.C."/>
            <person name="Fraser C.M."/>
            <person name="Kaneko T."/>
            <person name="Nakamura Y."/>
            <person name="Sato S."/>
            <person name="Kato T."/>
            <person name="Asamizu E."/>
            <person name="Sasamoto S."/>
            <person name="Kimura T."/>
            <person name="Idesawa K."/>
            <person name="Kawashima K."/>
            <person name="Kishida Y."/>
            <person name="Kiyokawa C."/>
            <person name="Kohara M."/>
            <person name="Matsumoto M."/>
            <person name="Matsuno A."/>
            <person name="Muraki A."/>
            <person name="Nakayama S."/>
            <person name="Nakazaki N."/>
            <person name="Shinpo S."/>
            <person name="Takeuchi C."/>
            <person name="Wada T."/>
            <person name="Watanabe A."/>
            <person name="Yamada M."/>
            <person name="Yasuda M."/>
            <person name="Tabata S."/>
        </authorList>
    </citation>
    <scope>NUCLEOTIDE SEQUENCE [LARGE SCALE GENOMIC DNA]</scope>
    <source>
        <strain evidence="3">cv. Columbia</strain>
    </source>
</reference>
<dbReference type="HOGENOM" id="CLU_3351719_0_0_1"/>
<dbReference type="TAIR" id="AT3G01572"/>
<dbReference type="InParanoid" id="B3H495"/>
<dbReference type="GeneID" id="6240734"/>
<protein>
    <submittedName>
        <fullName evidence="2">Uncharacterized protein</fullName>
    </submittedName>
</protein>
<dbReference type="KEGG" id="ath:AT3G01572"/>
<evidence type="ECO:0000313" key="2">
    <source>
        <dbReference type="EMBL" id="AEE73690.1"/>
    </source>
</evidence>
<dbReference type="EMBL" id="CP002686">
    <property type="protein sequence ID" value="AEE73690.1"/>
    <property type="molecule type" value="Genomic_DNA"/>
</dbReference>
<proteinExistence type="predicted"/>
<dbReference type="RefSeq" id="NP_001118551.1">
    <property type="nucleotide sequence ID" value="NM_001125079.1"/>
</dbReference>
<keyword evidence="3" id="KW-1185">Reference proteome</keyword>
<reference evidence="3" key="2">
    <citation type="journal article" date="2017" name="Plant J.">
        <title>Araport11: a complete reannotation of the Arabidopsis thaliana reference genome.</title>
        <authorList>
            <person name="Cheng C.Y."/>
            <person name="Krishnakumar V."/>
            <person name="Chan A.P."/>
            <person name="Thibaud-Nissen F."/>
            <person name="Schobel S."/>
            <person name="Town C.D."/>
        </authorList>
    </citation>
    <scope>GENOME REANNOTATION</scope>
    <source>
        <strain evidence="3">cv. Columbia</strain>
    </source>
</reference>